<dbReference type="GO" id="GO:0006635">
    <property type="term" value="P:fatty acid beta-oxidation"/>
    <property type="evidence" value="ECO:0007669"/>
    <property type="project" value="TreeGrafter"/>
</dbReference>
<accession>A0A011VEG6</accession>
<evidence type="ECO:0000256" key="2">
    <source>
        <dbReference type="RuleBase" id="RU003707"/>
    </source>
</evidence>
<dbReference type="GO" id="GO:0003824">
    <property type="term" value="F:catalytic activity"/>
    <property type="evidence" value="ECO:0007669"/>
    <property type="project" value="InterPro"/>
</dbReference>
<gene>
    <name evidence="3" type="ORF">BG36_05685</name>
    <name evidence="4" type="ORF">DES43_10723</name>
</gene>
<evidence type="ECO:0000313" key="5">
    <source>
        <dbReference type="Proteomes" id="UP000019849"/>
    </source>
</evidence>
<evidence type="ECO:0000256" key="1">
    <source>
        <dbReference type="ARBA" id="ARBA00005254"/>
    </source>
</evidence>
<evidence type="ECO:0000313" key="3">
    <source>
        <dbReference type="EMBL" id="EXL06830.1"/>
    </source>
</evidence>
<dbReference type="OrthoDB" id="5730382at2"/>
<reference evidence="3 5" key="1">
    <citation type="submission" date="2014-02" db="EMBL/GenBank/DDBJ databases">
        <title>Aquamicrobium defluvii Genome sequencing.</title>
        <authorList>
            <person name="Wang X."/>
        </authorList>
    </citation>
    <scope>NUCLEOTIDE SEQUENCE [LARGE SCALE GENOMIC DNA]</scope>
    <source>
        <strain evidence="3 5">W13Z1</strain>
    </source>
</reference>
<sequence>MSGVTTVSEGAVATLRFDRGGKANALNAELIAGLEAGALALAQRADISVVVLTGAPSIFAAGVDLKDEALWKPGAGDVERAQAMNAGGRMTDAWRRVPQPVIAALEGPVIGGGAILALTADFRVMGSSSYLRFPEVRLGMTLGWGGLPLLAERVGSSRAKRILFCDEKIGADEALSLGLCDRVVADGAAEAEARRWAAEVAQAPSLALRMTKGAIDAEVRRNWAAASENDQFYLARRVLEDASHS</sequence>
<dbReference type="PATRIC" id="fig|69279.3.peg.2524"/>
<dbReference type="EMBL" id="SNZF01000007">
    <property type="protein sequence ID" value="TDR35855.1"/>
    <property type="molecule type" value="Genomic_DNA"/>
</dbReference>
<proteinExistence type="inferred from homology"/>
<dbReference type="PROSITE" id="PS00166">
    <property type="entry name" value="ENOYL_COA_HYDRATASE"/>
    <property type="match status" value="1"/>
</dbReference>
<dbReference type="Gene3D" id="3.90.226.10">
    <property type="entry name" value="2-enoyl-CoA Hydratase, Chain A, domain 1"/>
    <property type="match status" value="1"/>
</dbReference>
<dbReference type="PANTHER" id="PTHR11941:SF54">
    <property type="entry name" value="ENOYL-COA HYDRATASE, MITOCHONDRIAL"/>
    <property type="match status" value="1"/>
</dbReference>
<keyword evidence="6" id="KW-1185">Reference proteome</keyword>
<dbReference type="InterPro" id="IPR018376">
    <property type="entry name" value="Enoyl-CoA_hyd/isom_CS"/>
</dbReference>
<dbReference type="Proteomes" id="UP000019849">
    <property type="component" value="Unassembled WGS sequence"/>
</dbReference>
<dbReference type="InterPro" id="IPR029045">
    <property type="entry name" value="ClpP/crotonase-like_dom_sf"/>
</dbReference>
<evidence type="ECO:0000313" key="6">
    <source>
        <dbReference type="Proteomes" id="UP000294958"/>
    </source>
</evidence>
<dbReference type="CDD" id="cd06558">
    <property type="entry name" value="crotonase-like"/>
    <property type="match status" value="1"/>
</dbReference>
<dbReference type="eggNOG" id="COG1024">
    <property type="taxonomic scope" value="Bacteria"/>
</dbReference>
<dbReference type="Pfam" id="PF00378">
    <property type="entry name" value="ECH_1"/>
    <property type="match status" value="1"/>
</dbReference>
<dbReference type="HOGENOM" id="CLU_009834_7_0_5"/>
<dbReference type="EMBL" id="JENY01000015">
    <property type="protein sequence ID" value="EXL06830.1"/>
    <property type="molecule type" value="Genomic_DNA"/>
</dbReference>
<organism evidence="3 5">
    <name type="scientific">Aquamicrobium defluvii</name>
    <dbReference type="NCBI Taxonomy" id="69279"/>
    <lineage>
        <taxon>Bacteria</taxon>
        <taxon>Pseudomonadati</taxon>
        <taxon>Pseudomonadota</taxon>
        <taxon>Alphaproteobacteria</taxon>
        <taxon>Hyphomicrobiales</taxon>
        <taxon>Phyllobacteriaceae</taxon>
        <taxon>Aquamicrobium</taxon>
    </lineage>
</organism>
<dbReference type="STRING" id="69279.BG36_05685"/>
<reference evidence="4 6" key="2">
    <citation type="submission" date="2019-03" db="EMBL/GenBank/DDBJ databases">
        <title>Genomic Encyclopedia of Type Strains, Phase IV (KMG-IV): sequencing the most valuable type-strain genomes for metagenomic binning, comparative biology and taxonomic classification.</title>
        <authorList>
            <person name="Goeker M."/>
        </authorList>
    </citation>
    <scope>NUCLEOTIDE SEQUENCE [LARGE SCALE GENOMIC DNA]</scope>
    <source>
        <strain evidence="4 6">DSM 11603</strain>
    </source>
</reference>
<comment type="caution">
    <text evidence="3">The sequence shown here is derived from an EMBL/GenBank/DDBJ whole genome shotgun (WGS) entry which is preliminary data.</text>
</comment>
<dbReference type="SUPFAM" id="SSF52096">
    <property type="entry name" value="ClpP/crotonase"/>
    <property type="match status" value="1"/>
</dbReference>
<dbReference type="RefSeq" id="WP_035027036.1">
    <property type="nucleotide sequence ID" value="NZ_KK073888.1"/>
</dbReference>
<name>A0A011VEG6_9HYPH</name>
<comment type="similarity">
    <text evidence="1 2">Belongs to the enoyl-CoA hydratase/isomerase family.</text>
</comment>
<dbReference type="InterPro" id="IPR001753">
    <property type="entry name" value="Enoyl-CoA_hydra/iso"/>
</dbReference>
<protein>
    <submittedName>
        <fullName evidence="3 4">Enoyl-CoA hydratase</fullName>
    </submittedName>
</protein>
<dbReference type="Proteomes" id="UP000294958">
    <property type="component" value="Unassembled WGS sequence"/>
</dbReference>
<dbReference type="AlphaFoldDB" id="A0A011VEG6"/>
<dbReference type="PANTHER" id="PTHR11941">
    <property type="entry name" value="ENOYL-COA HYDRATASE-RELATED"/>
    <property type="match status" value="1"/>
</dbReference>
<evidence type="ECO:0000313" key="4">
    <source>
        <dbReference type="EMBL" id="TDR35855.1"/>
    </source>
</evidence>